<evidence type="ECO:0000256" key="2">
    <source>
        <dbReference type="SAM" id="MobiDB-lite"/>
    </source>
</evidence>
<feature type="region of interest" description="Disordered" evidence="2">
    <location>
        <begin position="89"/>
        <end position="126"/>
    </location>
</feature>
<dbReference type="EMBL" id="HG996467">
    <property type="protein sequence ID" value="CAG1861331.1"/>
    <property type="molecule type" value="Genomic_DNA"/>
</dbReference>
<dbReference type="Proteomes" id="UP000012960">
    <property type="component" value="Unplaced"/>
</dbReference>
<sequence length="259" mass="28322">MAVPTAAAGDADEWIHDACLHPHLVAAVLLSFRRRSRLDSETECDEKPSTSTTPVPTALLEWGRKRSRMMRLPRTLSWTMGEEEEVAAAAAKRKGKRRASPQSPLEGYSSASASGGDDGARAPGSACLAAATPDDRLTKVVGNPRAPSVSSIPASSSIQRPPSKKMTKPELQAVERTLLEERAKLHKEMEDLRRAVEVLRADNCKMQMHLESPKIPVKVHVVLEDVQFPGICQHITPYSLPGRKDLLMIPDLNDPLPDC</sequence>
<accession>A0A804I037</accession>
<name>A0A804I037_MUSAM</name>
<evidence type="ECO:0000313" key="4">
    <source>
        <dbReference type="EnsemblPlants" id="Ma02_p07090.1"/>
    </source>
</evidence>
<feature type="region of interest" description="Disordered" evidence="2">
    <location>
        <begin position="138"/>
        <end position="169"/>
    </location>
</feature>
<dbReference type="AlphaFoldDB" id="A0A804I037"/>
<dbReference type="InParanoid" id="A0A804I037"/>
<organism evidence="4 5">
    <name type="scientific">Musa acuminata subsp. malaccensis</name>
    <name type="common">Wild banana</name>
    <name type="synonym">Musa malaccensis</name>
    <dbReference type="NCBI Taxonomy" id="214687"/>
    <lineage>
        <taxon>Eukaryota</taxon>
        <taxon>Viridiplantae</taxon>
        <taxon>Streptophyta</taxon>
        <taxon>Embryophyta</taxon>
        <taxon>Tracheophyta</taxon>
        <taxon>Spermatophyta</taxon>
        <taxon>Magnoliopsida</taxon>
        <taxon>Liliopsida</taxon>
        <taxon>Zingiberales</taxon>
        <taxon>Musaceae</taxon>
        <taxon>Musa</taxon>
    </lineage>
</organism>
<dbReference type="PANTHER" id="PTHR35099:SF2">
    <property type="entry name" value="OS02G0182700 PROTEIN"/>
    <property type="match status" value="1"/>
</dbReference>
<gene>
    <name evidence="3" type="ORF">GSMUA_62250.1</name>
</gene>
<keyword evidence="1" id="KW-0175">Coiled coil</keyword>
<dbReference type="EnsemblPlants" id="Ma02_t07090.1">
    <property type="protein sequence ID" value="Ma02_p07090.1"/>
    <property type="gene ID" value="Ma02_g07090"/>
</dbReference>
<evidence type="ECO:0000313" key="5">
    <source>
        <dbReference type="Proteomes" id="UP000012960"/>
    </source>
</evidence>
<evidence type="ECO:0000313" key="3">
    <source>
        <dbReference type="EMBL" id="CAG1861331.1"/>
    </source>
</evidence>
<dbReference type="Gramene" id="Ma02_t07090.1">
    <property type="protein sequence ID" value="Ma02_p07090.1"/>
    <property type="gene ID" value="Ma02_g07090"/>
</dbReference>
<feature type="compositionally biased region" description="Low complexity" evidence="2">
    <location>
        <begin position="144"/>
        <end position="161"/>
    </location>
</feature>
<feature type="compositionally biased region" description="Low complexity" evidence="2">
    <location>
        <begin position="107"/>
        <end position="126"/>
    </location>
</feature>
<reference evidence="4" key="2">
    <citation type="submission" date="2021-05" db="UniProtKB">
        <authorList>
            <consortium name="EnsemblPlants"/>
        </authorList>
    </citation>
    <scope>IDENTIFICATION</scope>
    <source>
        <strain evidence="4">subsp. malaccensis</strain>
    </source>
</reference>
<reference evidence="3" key="1">
    <citation type="submission" date="2021-03" db="EMBL/GenBank/DDBJ databases">
        <authorList>
            <consortium name="Genoscope - CEA"/>
            <person name="William W."/>
        </authorList>
    </citation>
    <scope>NUCLEOTIDE SEQUENCE</scope>
    <source>
        <strain evidence="3">Doubled-haploid Pahang</strain>
    </source>
</reference>
<proteinExistence type="predicted"/>
<evidence type="ECO:0000256" key="1">
    <source>
        <dbReference type="SAM" id="Coils"/>
    </source>
</evidence>
<keyword evidence="5" id="KW-1185">Reference proteome</keyword>
<feature type="coiled-coil region" evidence="1">
    <location>
        <begin position="175"/>
        <end position="202"/>
    </location>
</feature>
<dbReference type="PANTHER" id="PTHR35099">
    <property type="entry name" value="OS02G0182700 PROTEIN"/>
    <property type="match status" value="1"/>
</dbReference>
<protein>
    <submittedName>
        <fullName evidence="3">(wild Malaysian banana) hypothetical protein</fullName>
    </submittedName>
</protein>